<feature type="DNA-binding region" description="H-T-H motif" evidence="4">
    <location>
        <begin position="74"/>
        <end position="93"/>
    </location>
</feature>
<sequence>MLSLVSDARTPWSRKQEQCSQFRRGEGTLTTVTEQTAAPRVPTTARDRARAEVMSELLAAARARLESEGSAALSLRAVARDLGMASSAVYRYVPSRDALLTLLIIETYDAVGEVAETVARTSDAGPAQTWLEVARAVRRWALDQPYSFELIYGTPVRGYRAPDDTVRPAVRMWGVIIGLLMDADRDGVLDPAGPDFDPAGRMAPEAFATAGYTDPATVPDDVARIAIRSATLFTSLVGAISVELFGHLHRVAEDRSRFFDVTIATAAAGVGLRITLD</sequence>
<dbReference type="InterPro" id="IPR025996">
    <property type="entry name" value="MT1864/Rv1816-like_C"/>
</dbReference>
<comment type="caution">
    <text evidence="6">The sequence shown here is derived from an EMBL/GenBank/DDBJ whole genome shotgun (WGS) entry which is preliminary data.</text>
</comment>
<dbReference type="Gene3D" id="1.10.357.10">
    <property type="entry name" value="Tetracycline Repressor, domain 2"/>
    <property type="match status" value="1"/>
</dbReference>
<proteinExistence type="predicted"/>
<dbReference type="PANTHER" id="PTHR30055:SF234">
    <property type="entry name" value="HTH-TYPE TRANSCRIPTIONAL REGULATOR BETI"/>
    <property type="match status" value="1"/>
</dbReference>
<dbReference type="SUPFAM" id="SSF48498">
    <property type="entry name" value="Tetracyclin repressor-like, C-terminal domain"/>
    <property type="match status" value="1"/>
</dbReference>
<dbReference type="EMBL" id="BJUB01000012">
    <property type="protein sequence ID" value="GEK22937.1"/>
    <property type="molecule type" value="Genomic_DNA"/>
</dbReference>
<organism evidence="6 7">
    <name type="scientific">Cellulomonas xylanilytica</name>
    <dbReference type="NCBI Taxonomy" id="233583"/>
    <lineage>
        <taxon>Bacteria</taxon>
        <taxon>Bacillati</taxon>
        <taxon>Actinomycetota</taxon>
        <taxon>Actinomycetes</taxon>
        <taxon>Micrococcales</taxon>
        <taxon>Cellulomonadaceae</taxon>
        <taxon>Cellulomonas</taxon>
    </lineage>
</organism>
<keyword evidence="2 4" id="KW-0238">DNA-binding</keyword>
<evidence type="ECO:0000256" key="2">
    <source>
        <dbReference type="ARBA" id="ARBA00023125"/>
    </source>
</evidence>
<dbReference type="InterPro" id="IPR050109">
    <property type="entry name" value="HTH-type_TetR-like_transc_reg"/>
</dbReference>
<dbReference type="SUPFAM" id="SSF46689">
    <property type="entry name" value="Homeodomain-like"/>
    <property type="match status" value="1"/>
</dbReference>
<dbReference type="GO" id="GO:0003700">
    <property type="term" value="F:DNA-binding transcription factor activity"/>
    <property type="evidence" value="ECO:0007669"/>
    <property type="project" value="TreeGrafter"/>
</dbReference>
<dbReference type="InterPro" id="IPR001647">
    <property type="entry name" value="HTH_TetR"/>
</dbReference>
<gene>
    <name evidence="6" type="ORF">CXY01_34570</name>
</gene>
<keyword evidence="3" id="KW-0804">Transcription</keyword>
<name>A0A510V7T8_9CELL</name>
<evidence type="ECO:0000259" key="5">
    <source>
        <dbReference type="PROSITE" id="PS50977"/>
    </source>
</evidence>
<keyword evidence="1" id="KW-0805">Transcription regulation</keyword>
<accession>A0A510V7T8</accession>
<evidence type="ECO:0000313" key="6">
    <source>
        <dbReference type="EMBL" id="GEK22937.1"/>
    </source>
</evidence>
<dbReference type="GO" id="GO:0000976">
    <property type="term" value="F:transcription cis-regulatory region binding"/>
    <property type="evidence" value="ECO:0007669"/>
    <property type="project" value="TreeGrafter"/>
</dbReference>
<dbReference type="InterPro" id="IPR036271">
    <property type="entry name" value="Tet_transcr_reg_TetR-rel_C_sf"/>
</dbReference>
<dbReference type="PANTHER" id="PTHR30055">
    <property type="entry name" value="HTH-TYPE TRANSCRIPTIONAL REGULATOR RUTR"/>
    <property type="match status" value="1"/>
</dbReference>
<evidence type="ECO:0000256" key="3">
    <source>
        <dbReference type="ARBA" id="ARBA00023163"/>
    </source>
</evidence>
<dbReference type="Proteomes" id="UP000321118">
    <property type="component" value="Unassembled WGS sequence"/>
</dbReference>
<dbReference type="AlphaFoldDB" id="A0A510V7T8"/>
<evidence type="ECO:0000256" key="1">
    <source>
        <dbReference type="ARBA" id="ARBA00023015"/>
    </source>
</evidence>
<dbReference type="PROSITE" id="PS50977">
    <property type="entry name" value="HTH_TETR_2"/>
    <property type="match status" value="1"/>
</dbReference>
<keyword evidence="7" id="KW-1185">Reference proteome</keyword>
<dbReference type="InterPro" id="IPR009057">
    <property type="entry name" value="Homeodomain-like_sf"/>
</dbReference>
<reference evidence="6 7" key="1">
    <citation type="submission" date="2019-07" db="EMBL/GenBank/DDBJ databases">
        <title>Whole genome shotgun sequence of Cellulomonas xylanilytica NBRC 101102.</title>
        <authorList>
            <person name="Hosoyama A."/>
            <person name="Uohara A."/>
            <person name="Ohji S."/>
            <person name="Ichikawa N."/>
        </authorList>
    </citation>
    <scope>NUCLEOTIDE SEQUENCE [LARGE SCALE GENOMIC DNA]</scope>
    <source>
        <strain evidence="6 7">NBRC 101102</strain>
    </source>
</reference>
<dbReference type="Pfam" id="PF00440">
    <property type="entry name" value="TetR_N"/>
    <property type="match status" value="1"/>
</dbReference>
<feature type="domain" description="HTH tetR-type" evidence="5">
    <location>
        <begin position="51"/>
        <end position="111"/>
    </location>
</feature>
<evidence type="ECO:0000313" key="7">
    <source>
        <dbReference type="Proteomes" id="UP000321118"/>
    </source>
</evidence>
<protein>
    <submittedName>
        <fullName evidence="6">TetR family transcriptional regulator</fullName>
    </submittedName>
</protein>
<evidence type="ECO:0000256" key="4">
    <source>
        <dbReference type="PROSITE-ProRule" id="PRU00335"/>
    </source>
</evidence>
<dbReference type="Pfam" id="PF13305">
    <property type="entry name" value="TetR_C_33"/>
    <property type="match status" value="1"/>
</dbReference>